<evidence type="ECO:0000313" key="3">
    <source>
        <dbReference type="Proteomes" id="UP000248975"/>
    </source>
</evidence>
<dbReference type="Proteomes" id="UP000248975">
    <property type="component" value="Unassembled WGS sequence"/>
</dbReference>
<dbReference type="EMBL" id="QFQS01000030">
    <property type="protein sequence ID" value="PZQ94339.1"/>
    <property type="molecule type" value="Genomic_DNA"/>
</dbReference>
<dbReference type="InterPro" id="IPR015330">
    <property type="entry name" value="DNA_primase/pol_bifunc_N"/>
</dbReference>
<accession>A0A2W5RYB3</accession>
<evidence type="ECO:0000259" key="1">
    <source>
        <dbReference type="Pfam" id="PF09250"/>
    </source>
</evidence>
<organism evidence="2 3">
    <name type="scientific">Cereibacter sphaeroides</name>
    <name type="common">Rhodobacter sphaeroides</name>
    <dbReference type="NCBI Taxonomy" id="1063"/>
    <lineage>
        <taxon>Bacteria</taxon>
        <taxon>Pseudomonadati</taxon>
        <taxon>Pseudomonadota</taxon>
        <taxon>Alphaproteobacteria</taxon>
        <taxon>Rhodobacterales</taxon>
        <taxon>Paracoccaceae</taxon>
        <taxon>Cereibacter</taxon>
    </lineage>
</organism>
<evidence type="ECO:0000313" key="2">
    <source>
        <dbReference type="EMBL" id="PZQ94339.1"/>
    </source>
</evidence>
<sequence>MTSIALSDIFPSTAPPAATMPPGSSPLPTFKSNLDGALWWFAFGYRVIPLIPGKKRPAKAYNPWLDDLSIDAIRQHWKQHPDHEVGAVLDAAQFVVDADTTQADKAGRFEKPIALAEEI</sequence>
<dbReference type="Pfam" id="PF09250">
    <property type="entry name" value="Prim-Pol"/>
    <property type="match status" value="1"/>
</dbReference>
<dbReference type="SUPFAM" id="SSF56747">
    <property type="entry name" value="Prim-pol domain"/>
    <property type="match status" value="1"/>
</dbReference>
<feature type="domain" description="DNA primase/polymerase bifunctional N-terminal" evidence="1">
    <location>
        <begin position="38"/>
        <end position="104"/>
    </location>
</feature>
<name>A0A2W5RYB3_CERSP</name>
<dbReference type="AlphaFoldDB" id="A0A2W5RYB3"/>
<protein>
    <recommendedName>
        <fullName evidence="1">DNA primase/polymerase bifunctional N-terminal domain-containing protein</fullName>
    </recommendedName>
</protein>
<proteinExistence type="predicted"/>
<comment type="caution">
    <text evidence="2">The sequence shown here is derived from an EMBL/GenBank/DDBJ whole genome shotgun (WGS) entry which is preliminary data.</text>
</comment>
<gene>
    <name evidence="2" type="ORF">DI533_22420</name>
</gene>
<reference evidence="2 3" key="1">
    <citation type="submission" date="2017-08" db="EMBL/GenBank/DDBJ databases">
        <title>Infants hospitalized years apart are colonized by the same room-sourced microbial strains.</title>
        <authorList>
            <person name="Brooks B."/>
            <person name="Olm M.R."/>
            <person name="Firek B.A."/>
            <person name="Baker R."/>
            <person name="Thomas B.C."/>
            <person name="Morowitz M.J."/>
            <person name="Banfield J.F."/>
        </authorList>
    </citation>
    <scope>NUCLEOTIDE SEQUENCE [LARGE SCALE GENOMIC DNA]</scope>
    <source>
        <strain evidence="2">S2_003_000_R2_11</strain>
    </source>
</reference>